<proteinExistence type="inferred from homology"/>
<evidence type="ECO:0000256" key="5">
    <source>
        <dbReference type="ARBA" id="ARBA00022989"/>
    </source>
</evidence>
<dbReference type="PANTHER" id="PTHR43663">
    <property type="entry name" value="CHROMATE TRANSPORT PROTEIN-RELATED"/>
    <property type="match status" value="1"/>
</dbReference>
<organism evidence="8 9">
    <name type="scientific">Maridesulfovibrio ferrireducens</name>
    <dbReference type="NCBI Taxonomy" id="246191"/>
    <lineage>
        <taxon>Bacteria</taxon>
        <taxon>Pseudomonadati</taxon>
        <taxon>Thermodesulfobacteriota</taxon>
        <taxon>Desulfovibrionia</taxon>
        <taxon>Desulfovibrionales</taxon>
        <taxon>Desulfovibrionaceae</taxon>
        <taxon>Maridesulfovibrio</taxon>
    </lineage>
</organism>
<evidence type="ECO:0000256" key="7">
    <source>
        <dbReference type="SAM" id="Phobius"/>
    </source>
</evidence>
<keyword evidence="5 7" id="KW-1133">Transmembrane helix</keyword>
<feature type="transmembrane region" description="Helical" evidence="7">
    <location>
        <begin position="294"/>
        <end position="315"/>
    </location>
</feature>
<dbReference type="InterPro" id="IPR003370">
    <property type="entry name" value="Chromate_transpt"/>
</dbReference>
<feature type="transmembrane region" description="Helical" evidence="7">
    <location>
        <begin position="85"/>
        <end position="107"/>
    </location>
</feature>
<name>A0A1G9C0Y6_9BACT</name>
<dbReference type="PANTHER" id="PTHR43663:SF1">
    <property type="entry name" value="CHROMATE TRANSPORTER"/>
    <property type="match status" value="1"/>
</dbReference>
<dbReference type="NCBIfam" id="TIGR00937">
    <property type="entry name" value="2A51"/>
    <property type="match status" value="1"/>
</dbReference>
<dbReference type="GO" id="GO:0005886">
    <property type="term" value="C:plasma membrane"/>
    <property type="evidence" value="ECO:0007669"/>
    <property type="project" value="UniProtKB-SubCell"/>
</dbReference>
<dbReference type="Proteomes" id="UP000199053">
    <property type="component" value="Unassembled WGS sequence"/>
</dbReference>
<dbReference type="GO" id="GO:0015109">
    <property type="term" value="F:chromate transmembrane transporter activity"/>
    <property type="evidence" value="ECO:0007669"/>
    <property type="project" value="InterPro"/>
</dbReference>
<sequence>MKRDNPISKASFTSIFITFLKLGLTAFGGPAMIPYIRKEVVDNKKWVSEEDFSAGTALAQLVPGATAMQVTAWAGLNTRGISGSFVAYLGFGLPAFVMICALSAAYISLDHIPAVESMFAGLKAVVTALIAHAAINFSVRYLSRNSAKLMAFTVGCWLAFKGNPITILVIMCTLSALFFTDITGQPSKKHSQIKSGLKGPLFLTAGFLLFLAVLFLTENKFFPLAFTMAKVDLFAFGGGYVSLPIMLHEVVNNYHWMTQSVFMDGIALGQITPGPVVMTSAFIGYMLDGVLGAAVATISVFAPSFIMINLVAPFYDRLRSSALLQRALYGSLISLVGLMAAMAGQFLLTVKPQAGNIVILITAFVLLRRGTNIILVVPCCALLSLLFGTIL</sequence>
<feature type="transmembrane region" description="Helical" evidence="7">
    <location>
        <begin position="56"/>
        <end position="76"/>
    </location>
</feature>
<feature type="transmembrane region" description="Helical" evidence="7">
    <location>
        <begin position="119"/>
        <end position="139"/>
    </location>
</feature>
<dbReference type="InterPro" id="IPR052518">
    <property type="entry name" value="CHR_Transporter"/>
</dbReference>
<feature type="transmembrane region" description="Helical" evidence="7">
    <location>
        <begin position="229"/>
        <end position="247"/>
    </location>
</feature>
<dbReference type="PIRSF" id="PIRSF004810">
    <property type="entry name" value="ChrA"/>
    <property type="match status" value="1"/>
</dbReference>
<evidence type="ECO:0000256" key="6">
    <source>
        <dbReference type="ARBA" id="ARBA00023136"/>
    </source>
</evidence>
<dbReference type="AlphaFoldDB" id="A0A1G9C0Y6"/>
<feature type="transmembrane region" description="Helical" evidence="7">
    <location>
        <begin position="151"/>
        <end position="179"/>
    </location>
</feature>
<dbReference type="STRING" id="246191.SAMN05660337_0494"/>
<feature type="transmembrane region" description="Helical" evidence="7">
    <location>
        <begin position="371"/>
        <end position="390"/>
    </location>
</feature>
<comment type="similarity">
    <text evidence="2">Belongs to the chromate ion transporter (CHR) (TC 2.A.51) family.</text>
</comment>
<evidence type="ECO:0000313" key="8">
    <source>
        <dbReference type="EMBL" id="SDK45356.1"/>
    </source>
</evidence>
<reference evidence="9" key="1">
    <citation type="submission" date="2016-10" db="EMBL/GenBank/DDBJ databases">
        <authorList>
            <person name="Varghese N."/>
            <person name="Submissions S."/>
        </authorList>
    </citation>
    <scope>NUCLEOTIDE SEQUENCE [LARGE SCALE GENOMIC DNA]</scope>
    <source>
        <strain evidence="9">DSM 16995</strain>
    </source>
</reference>
<dbReference type="InterPro" id="IPR014047">
    <property type="entry name" value="Chr_Tranpt_l_chain"/>
</dbReference>
<evidence type="ECO:0000256" key="3">
    <source>
        <dbReference type="ARBA" id="ARBA00022475"/>
    </source>
</evidence>
<gene>
    <name evidence="8" type="ORF">SAMN05660337_0494</name>
</gene>
<feature type="transmembrane region" description="Helical" evidence="7">
    <location>
        <begin position="327"/>
        <end position="350"/>
    </location>
</feature>
<comment type="subcellular location">
    <subcellularLocation>
        <location evidence="1">Cell membrane</location>
        <topology evidence="1">Multi-pass membrane protein</topology>
    </subcellularLocation>
</comment>
<evidence type="ECO:0000256" key="1">
    <source>
        <dbReference type="ARBA" id="ARBA00004651"/>
    </source>
</evidence>
<protein>
    <submittedName>
        <fullName evidence="8">Chromate transporter</fullName>
    </submittedName>
</protein>
<keyword evidence="4 7" id="KW-0812">Transmembrane</keyword>
<feature type="transmembrane region" description="Helical" evidence="7">
    <location>
        <begin position="267"/>
        <end position="287"/>
    </location>
</feature>
<accession>A0A1G9C0Y6</accession>
<evidence type="ECO:0000256" key="4">
    <source>
        <dbReference type="ARBA" id="ARBA00022692"/>
    </source>
</evidence>
<keyword evidence="3" id="KW-1003">Cell membrane</keyword>
<dbReference type="Pfam" id="PF02417">
    <property type="entry name" value="Chromate_transp"/>
    <property type="match status" value="2"/>
</dbReference>
<feature type="transmembrane region" description="Helical" evidence="7">
    <location>
        <begin position="199"/>
        <end position="217"/>
    </location>
</feature>
<evidence type="ECO:0000256" key="2">
    <source>
        <dbReference type="ARBA" id="ARBA00005262"/>
    </source>
</evidence>
<keyword evidence="9" id="KW-1185">Reference proteome</keyword>
<keyword evidence="6 7" id="KW-0472">Membrane</keyword>
<dbReference type="EMBL" id="FNGA01000001">
    <property type="protein sequence ID" value="SDK45356.1"/>
    <property type="molecule type" value="Genomic_DNA"/>
</dbReference>
<feature type="transmembrane region" description="Helical" evidence="7">
    <location>
        <begin position="12"/>
        <end position="36"/>
    </location>
</feature>
<evidence type="ECO:0000313" key="9">
    <source>
        <dbReference type="Proteomes" id="UP000199053"/>
    </source>
</evidence>